<evidence type="ECO:0000256" key="7">
    <source>
        <dbReference type="ARBA" id="ARBA00022927"/>
    </source>
</evidence>
<keyword evidence="4" id="KW-1134">Transmembrane beta strand</keyword>
<name>A0A1X9NHJ6_9GAMM</name>
<comment type="similarity">
    <text evidence="2">Belongs to the bacterial secretin family. GSP D subfamily.</text>
</comment>
<dbReference type="InterPro" id="IPR004846">
    <property type="entry name" value="T2SS/T3SS_dom"/>
</dbReference>
<feature type="domain" description="NolW-like" evidence="12">
    <location>
        <begin position="249"/>
        <end position="322"/>
    </location>
</feature>
<evidence type="ECO:0000256" key="2">
    <source>
        <dbReference type="ARBA" id="ARBA00006980"/>
    </source>
</evidence>
<protein>
    <submittedName>
        <fullName evidence="14">Type II secretion system protein GspD</fullName>
    </submittedName>
</protein>
<keyword evidence="8" id="KW-0472">Membrane</keyword>
<evidence type="ECO:0000256" key="8">
    <source>
        <dbReference type="ARBA" id="ARBA00023136"/>
    </source>
</evidence>
<dbReference type="PANTHER" id="PTHR30332:SF24">
    <property type="entry name" value="SECRETIN GSPD-RELATED"/>
    <property type="match status" value="1"/>
</dbReference>
<dbReference type="GO" id="GO:0015628">
    <property type="term" value="P:protein secretion by the type II secretion system"/>
    <property type="evidence" value="ECO:0007669"/>
    <property type="project" value="InterPro"/>
</dbReference>
<dbReference type="Pfam" id="PF03958">
    <property type="entry name" value="Secretin_N"/>
    <property type="match status" value="3"/>
</dbReference>
<evidence type="ECO:0000259" key="11">
    <source>
        <dbReference type="Pfam" id="PF00263"/>
    </source>
</evidence>
<dbReference type="KEGG" id="osg:BST96_16715"/>
<evidence type="ECO:0000256" key="3">
    <source>
        <dbReference type="ARBA" id="ARBA00022448"/>
    </source>
</evidence>
<feature type="domain" description="NolW-like" evidence="12">
    <location>
        <begin position="181"/>
        <end position="243"/>
    </location>
</feature>
<reference evidence="14 15" key="1">
    <citation type="submission" date="2016-11" db="EMBL/GenBank/DDBJ databases">
        <title>Trade-off between light-utilization and light-protection in marine flavobacteria.</title>
        <authorList>
            <person name="Kumagai Y."/>
        </authorList>
    </citation>
    <scope>NUCLEOTIDE SEQUENCE [LARGE SCALE GENOMIC DNA]</scope>
    <source>
        <strain evidence="14 15">NBRC 107125</strain>
    </source>
</reference>
<proteinExistence type="inferred from homology"/>
<evidence type="ECO:0000256" key="9">
    <source>
        <dbReference type="ARBA" id="ARBA00023237"/>
    </source>
</evidence>
<dbReference type="NCBIfam" id="TIGR02517">
    <property type="entry name" value="type_II_gspD"/>
    <property type="match status" value="1"/>
</dbReference>
<feature type="domain" description="NolW-like" evidence="12">
    <location>
        <begin position="119"/>
        <end position="175"/>
    </location>
</feature>
<dbReference type="PANTHER" id="PTHR30332">
    <property type="entry name" value="PROBABLE GENERAL SECRETION PATHWAY PROTEIN D"/>
    <property type="match status" value="1"/>
</dbReference>
<dbReference type="GO" id="GO:0015627">
    <property type="term" value="C:type II protein secretion system complex"/>
    <property type="evidence" value="ECO:0007669"/>
    <property type="project" value="InterPro"/>
</dbReference>
<dbReference type="Pfam" id="PF21305">
    <property type="entry name" value="type_II_gspD_N0"/>
    <property type="match status" value="1"/>
</dbReference>
<organism evidence="14 15">
    <name type="scientific">Oceanicoccus sagamiensis</name>
    <dbReference type="NCBI Taxonomy" id="716816"/>
    <lineage>
        <taxon>Bacteria</taxon>
        <taxon>Pseudomonadati</taxon>
        <taxon>Pseudomonadota</taxon>
        <taxon>Gammaproteobacteria</taxon>
        <taxon>Cellvibrionales</taxon>
        <taxon>Spongiibacteraceae</taxon>
        <taxon>Oceanicoccus</taxon>
    </lineage>
</organism>
<dbReference type="AlphaFoldDB" id="A0A1X9NHJ6"/>
<evidence type="ECO:0000256" key="10">
    <source>
        <dbReference type="RuleBase" id="RU004004"/>
    </source>
</evidence>
<comment type="subcellular location">
    <subcellularLocation>
        <location evidence="1 10">Cell outer membrane</location>
    </subcellularLocation>
</comment>
<evidence type="ECO:0000259" key="12">
    <source>
        <dbReference type="Pfam" id="PF03958"/>
    </source>
</evidence>
<dbReference type="InterPro" id="IPR050810">
    <property type="entry name" value="Bact_Secretion_Sys_Channel"/>
</dbReference>
<accession>A0A1X9NHJ6</accession>
<keyword evidence="9" id="KW-0998">Cell outer membrane</keyword>
<dbReference type="PRINTS" id="PR00811">
    <property type="entry name" value="BCTERIALGSPD"/>
</dbReference>
<evidence type="ECO:0000259" key="13">
    <source>
        <dbReference type="Pfam" id="PF21305"/>
    </source>
</evidence>
<dbReference type="InterPro" id="IPR038591">
    <property type="entry name" value="NolW-like_sf"/>
</dbReference>
<evidence type="ECO:0000256" key="1">
    <source>
        <dbReference type="ARBA" id="ARBA00004442"/>
    </source>
</evidence>
<gene>
    <name evidence="14" type="ORF">BST96_16715</name>
</gene>
<feature type="domain" description="GspD-like N0" evidence="13">
    <location>
        <begin position="21"/>
        <end position="90"/>
    </location>
</feature>
<keyword evidence="3 10" id="KW-0813">Transport</keyword>
<evidence type="ECO:0000256" key="5">
    <source>
        <dbReference type="ARBA" id="ARBA00022692"/>
    </source>
</evidence>
<dbReference type="GO" id="GO:0009279">
    <property type="term" value="C:cell outer membrane"/>
    <property type="evidence" value="ECO:0007669"/>
    <property type="project" value="UniProtKB-SubCell"/>
</dbReference>
<dbReference type="Gene3D" id="3.30.1370.120">
    <property type="match status" value="3"/>
</dbReference>
<keyword evidence="6" id="KW-0732">Signal</keyword>
<evidence type="ECO:0000256" key="6">
    <source>
        <dbReference type="ARBA" id="ARBA00022729"/>
    </source>
</evidence>
<dbReference type="InterPro" id="IPR005644">
    <property type="entry name" value="NolW-like"/>
</dbReference>
<evidence type="ECO:0000313" key="15">
    <source>
        <dbReference type="Proteomes" id="UP000193450"/>
    </source>
</evidence>
<dbReference type="Pfam" id="PF00263">
    <property type="entry name" value="Secretin"/>
    <property type="match status" value="1"/>
</dbReference>
<keyword evidence="5" id="KW-0812">Transmembrane</keyword>
<dbReference type="InterPro" id="IPR049371">
    <property type="entry name" value="GspD-like_N0"/>
</dbReference>
<dbReference type="EMBL" id="CP019343">
    <property type="protein sequence ID" value="ARN76464.1"/>
    <property type="molecule type" value="Genomic_DNA"/>
</dbReference>
<evidence type="ECO:0000313" key="14">
    <source>
        <dbReference type="EMBL" id="ARN76464.1"/>
    </source>
</evidence>
<keyword evidence="15" id="KW-1185">Reference proteome</keyword>
<evidence type="ECO:0000256" key="4">
    <source>
        <dbReference type="ARBA" id="ARBA00022452"/>
    </source>
</evidence>
<dbReference type="InterPro" id="IPR013356">
    <property type="entry name" value="T2SS_GspD"/>
</dbReference>
<feature type="domain" description="Type II/III secretion system secretin-like" evidence="11">
    <location>
        <begin position="395"/>
        <end position="558"/>
    </location>
</feature>
<dbReference type="Proteomes" id="UP000193450">
    <property type="component" value="Chromosome"/>
</dbReference>
<sequence>MLSLSLPVSAQPPEQEELLTINMRDADIGAVIQWVAEQTNKKIVVDPRVKGKVTVLANQGMNAEQAYQVFLTMLDVYGYAASEAGGILRIYPAALSNNSPRKLIESFDALGGGEQIMYIYQASQVSATQLVELLKPLLPGSGHIAAYPENNSLIIADESANVKRLVAMVQQIDQSGDFDIEVIKLKHADANNVAGLVLSLTQSAGGPGFSIASDERSNSLLMSGDPATRKRVGQLIKQLDKPITDNGNTRVVYLHYLDAAELLPILRGMATAMADDNKNAEANSSISIEASESSNALIMTAPPYILDMMDNVIAQVDIRRAQVLVEAIIVEVSKDFSQTLGVEWNTSLNRNDGTEALTNFGLKTVDDDGVLSLIGSGLNLGFYRNGSLRALVQAVANENDANILSTPSILTLDNQEAEILVGSNVPFITGQSTGAASSTNDPFTTVEREDIGLTLKITPQINSGDAITLDVLQEIETISEATTVANDIVTNKRSIKTKVIVEDDNILVLGGLISDDVQELVSKVPILGDMPLVGALFRSTTDQVIKKNLMVFIHPVILDSEEVAMELSQKNYNLMQELQQKYNSGTFSAEDVNLSEFIEYKPRKEP</sequence>
<dbReference type="InterPro" id="IPR001775">
    <property type="entry name" value="GspD/PilQ"/>
</dbReference>
<dbReference type="STRING" id="716816.BST96_16715"/>
<keyword evidence="7" id="KW-0653">Protein transport</keyword>